<dbReference type="PANTHER" id="PTHR47842:SF1">
    <property type="entry name" value="DUF676 DOMAIN-CONTAINING PROTEIN"/>
    <property type="match status" value="1"/>
</dbReference>
<dbReference type="OrthoDB" id="442243at2759"/>
<accession>A0A9P8AC49</accession>
<sequence>MADDTGQDILLLIFIHGFKGDDNTFAQFPQRLTNILLDSLPDFKVESLMFPVYETRGELNEAVARFADWLATLTVQKEAQHGGAGKAKIVLCGHSMGGLLAADAVLEFVNSRPDVNAPIWPNIIACIAFDTPYFGLHPYVFKNSATKAAQYAEAAKTVGTALFGSLAGFGASKAASGSSPSTPPAGLLTAPSQDQSGWGKWAPAAYAVGGALFAGAAAGGAYHKRAELGLGYTWATDHLKYVGNLWDEDVSKKRVDSMIEVDETAGILFRTFYTFLPAVPLVHNLDRTFIIIPKGNPKIQSRFLRAENNTASDEIQAHTGMFAANTNDGYYKLGLETARLIQESIASRQHPLNRKQDSDSTLSPVVDDQEPKKDETSNLAKLPSDPLVDHNPWK</sequence>
<protein>
    <recommendedName>
        <fullName evidence="3">DUF676 domain-containing protein</fullName>
    </recommendedName>
</protein>
<dbReference type="Proteomes" id="UP001049176">
    <property type="component" value="Chromosome 2"/>
</dbReference>
<evidence type="ECO:0000256" key="1">
    <source>
        <dbReference type="ARBA" id="ARBA00007920"/>
    </source>
</evidence>
<dbReference type="AlphaFoldDB" id="A0A9P8AC49"/>
<evidence type="ECO:0000313" key="4">
    <source>
        <dbReference type="EMBL" id="KAG7096776.1"/>
    </source>
</evidence>
<feature type="domain" description="DUF676" evidence="3">
    <location>
        <begin position="11"/>
        <end position="137"/>
    </location>
</feature>
<evidence type="ECO:0000256" key="2">
    <source>
        <dbReference type="SAM" id="MobiDB-lite"/>
    </source>
</evidence>
<dbReference type="InterPro" id="IPR007751">
    <property type="entry name" value="DUF676_lipase-like"/>
</dbReference>
<dbReference type="Gene3D" id="3.40.50.1820">
    <property type="entry name" value="alpha/beta hydrolase"/>
    <property type="match status" value="1"/>
</dbReference>
<proteinExistence type="inferred from homology"/>
<dbReference type="Pfam" id="PF05057">
    <property type="entry name" value="DUF676"/>
    <property type="match status" value="1"/>
</dbReference>
<dbReference type="InterPro" id="IPR029058">
    <property type="entry name" value="AB_hydrolase_fold"/>
</dbReference>
<feature type="region of interest" description="Disordered" evidence="2">
    <location>
        <begin position="347"/>
        <end position="394"/>
    </location>
</feature>
<name>A0A9P8AC49_9AGAR</name>
<organism evidence="4 5">
    <name type="scientific">Marasmius oreades</name>
    <name type="common">fairy-ring Marasmius</name>
    <dbReference type="NCBI Taxonomy" id="181124"/>
    <lineage>
        <taxon>Eukaryota</taxon>
        <taxon>Fungi</taxon>
        <taxon>Dikarya</taxon>
        <taxon>Basidiomycota</taxon>
        <taxon>Agaricomycotina</taxon>
        <taxon>Agaricomycetes</taxon>
        <taxon>Agaricomycetidae</taxon>
        <taxon>Agaricales</taxon>
        <taxon>Marasmiineae</taxon>
        <taxon>Marasmiaceae</taxon>
        <taxon>Marasmius</taxon>
    </lineage>
</organism>
<dbReference type="RefSeq" id="XP_043013246.1">
    <property type="nucleotide sequence ID" value="XM_043148646.1"/>
</dbReference>
<comment type="similarity">
    <text evidence="1">Belongs to the putative lipase ROG1 family.</text>
</comment>
<dbReference type="GeneID" id="66073262"/>
<evidence type="ECO:0000259" key="3">
    <source>
        <dbReference type="Pfam" id="PF05057"/>
    </source>
</evidence>
<reference evidence="4" key="1">
    <citation type="journal article" date="2021" name="Genome Biol. Evol.">
        <title>The assembled and annotated genome of the fairy-ring fungus Marasmius oreades.</title>
        <authorList>
            <person name="Hiltunen M."/>
            <person name="Ament-Velasquez S.L."/>
            <person name="Johannesson H."/>
        </authorList>
    </citation>
    <scope>NUCLEOTIDE SEQUENCE</scope>
    <source>
        <strain evidence="4">03SP1</strain>
    </source>
</reference>
<keyword evidence="5" id="KW-1185">Reference proteome</keyword>
<dbReference type="PANTHER" id="PTHR47842">
    <property type="entry name" value="EXPRESSED PROTEIN"/>
    <property type="match status" value="1"/>
</dbReference>
<dbReference type="SUPFAM" id="SSF53474">
    <property type="entry name" value="alpha/beta-Hydrolases"/>
    <property type="match status" value="1"/>
</dbReference>
<comment type="caution">
    <text evidence="4">The sequence shown here is derived from an EMBL/GenBank/DDBJ whole genome shotgun (WGS) entry which is preliminary data.</text>
</comment>
<dbReference type="KEGG" id="more:E1B28_004186"/>
<dbReference type="EMBL" id="CM032182">
    <property type="protein sequence ID" value="KAG7096776.1"/>
    <property type="molecule type" value="Genomic_DNA"/>
</dbReference>
<evidence type="ECO:0000313" key="5">
    <source>
        <dbReference type="Proteomes" id="UP001049176"/>
    </source>
</evidence>
<gene>
    <name evidence="4" type="ORF">E1B28_004186</name>
</gene>